<protein>
    <submittedName>
        <fullName evidence="3">Prolyl oligopeptidase family serine peptidase</fullName>
    </submittedName>
</protein>
<gene>
    <name evidence="3" type="ORF">J3U88_25890</name>
</gene>
<sequence>MVVSSVLWVWLSFAAAWQIEAPDFDRARALSLPAVRDKVAGVAMRAHWDPAERGFWYLDQHFGQSTYRWVALPSGQAKPLFDHAALAAALADVCGEAPAPEDLPLRSVRWVAEHQTLEFNACDGRRRWHPATATLSDLPAARKASTSDNGRWSILPDNGNLRAFDLKNQQAFPLTHDGEPRHAYGWEPSWYAQHEITGEPKTGAKPDGVSLVWSPDQNQFATFRIDRRNAGSLTLFQAAADQGFRPKVWTYERALPVDEKVAAYSLHLFDLNTQKHLPVSLPPTDAYPQWSLPQWSADGKTLWWPRWHRAFRAVELIQIDAATGESRVLRTETSETFVDPMHHQFRVLAERNEIIWSSEADGWHHLFLLDAATGKVKRRLTQGAWMVESVAHVDEEAGWLVFSANGREPGEDPYLRRLYRLNLADGAIRLLTPEKSHHQFQFSPKGGFFIDEQSLVNRAPRYVLRRTADGSVIQELAASDIQPLLEAGWRHPEPFVVKARDGKTDLYGVIYLPADFDPARRYPVIDASYSGPHAVNTPKGFRRLLRRSETGIASLGFVVVNIDGLGTARRGKAFQNVSYRNLGDVGAPDHIGALRQLAKTRPWMDLDRVGIYGHSAGGYDTVRAMLMHPEFYKVGVSSAGNHDHRMAKIWWPELWMGRDGDHYREQSNMTHADKLQGRLLLVHGDMDNNVNPSASLRLAAALIEHDKDFELLLLPNRDHYLEDHPYFIRKRMEWFVRHLQGPALGPTQTMRPDAAR</sequence>
<name>A0A8J7QD50_9BACT</name>
<dbReference type="InterPro" id="IPR050278">
    <property type="entry name" value="Serine_Prot_S9B/DPPIV"/>
</dbReference>
<dbReference type="EMBL" id="JAFREP010000029">
    <property type="protein sequence ID" value="MBO1321939.1"/>
    <property type="molecule type" value="Genomic_DNA"/>
</dbReference>
<proteinExistence type="predicted"/>
<feature type="domain" description="Peptidase S9 prolyl oligopeptidase catalytic" evidence="1">
    <location>
        <begin position="553"/>
        <end position="740"/>
    </location>
</feature>
<dbReference type="Pfam" id="PF00326">
    <property type="entry name" value="Peptidase_S9"/>
    <property type="match status" value="1"/>
</dbReference>
<dbReference type="GO" id="GO:0008236">
    <property type="term" value="F:serine-type peptidase activity"/>
    <property type="evidence" value="ECO:0007669"/>
    <property type="project" value="InterPro"/>
</dbReference>
<feature type="domain" description="Dipeptidylpeptidase IV N-terminal" evidence="2">
    <location>
        <begin position="144"/>
        <end position="454"/>
    </location>
</feature>
<dbReference type="InterPro" id="IPR029058">
    <property type="entry name" value="AB_hydrolase_fold"/>
</dbReference>
<dbReference type="Proteomes" id="UP000664417">
    <property type="component" value="Unassembled WGS sequence"/>
</dbReference>
<dbReference type="Gene3D" id="2.140.10.30">
    <property type="entry name" value="Dipeptidylpeptidase IV, N-terminal domain"/>
    <property type="match status" value="1"/>
</dbReference>
<dbReference type="AlphaFoldDB" id="A0A8J7QD50"/>
<evidence type="ECO:0000313" key="4">
    <source>
        <dbReference type="Proteomes" id="UP000664417"/>
    </source>
</evidence>
<dbReference type="Pfam" id="PF00930">
    <property type="entry name" value="DPPIV_N"/>
    <property type="match status" value="1"/>
</dbReference>
<comment type="caution">
    <text evidence="3">The sequence shown here is derived from an EMBL/GenBank/DDBJ whole genome shotgun (WGS) entry which is preliminary data.</text>
</comment>
<dbReference type="InterPro" id="IPR002469">
    <property type="entry name" value="Peptidase_S9B_N"/>
</dbReference>
<evidence type="ECO:0000313" key="3">
    <source>
        <dbReference type="EMBL" id="MBO1321939.1"/>
    </source>
</evidence>
<keyword evidence="4" id="KW-1185">Reference proteome</keyword>
<dbReference type="RefSeq" id="WP_207861911.1">
    <property type="nucleotide sequence ID" value="NZ_JAFREP010000029.1"/>
</dbReference>
<dbReference type="Gene3D" id="3.40.50.1820">
    <property type="entry name" value="alpha/beta hydrolase"/>
    <property type="match status" value="1"/>
</dbReference>
<evidence type="ECO:0000259" key="1">
    <source>
        <dbReference type="Pfam" id="PF00326"/>
    </source>
</evidence>
<dbReference type="SUPFAM" id="SSF82171">
    <property type="entry name" value="DPP6 N-terminal domain-like"/>
    <property type="match status" value="1"/>
</dbReference>
<dbReference type="SUPFAM" id="SSF53474">
    <property type="entry name" value="alpha/beta-Hydrolases"/>
    <property type="match status" value="1"/>
</dbReference>
<evidence type="ECO:0000259" key="2">
    <source>
        <dbReference type="Pfam" id="PF00930"/>
    </source>
</evidence>
<accession>A0A8J7QD50</accession>
<dbReference type="InterPro" id="IPR001375">
    <property type="entry name" value="Peptidase_S9_cat"/>
</dbReference>
<dbReference type="GO" id="GO:0006508">
    <property type="term" value="P:proteolysis"/>
    <property type="evidence" value="ECO:0007669"/>
    <property type="project" value="InterPro"/>
</dbReference>
<organism evidence="3 4">
    <name type="scientific">Acanthopleuribacter pedis</name>
    <dbReference type="NCBI Taxonomy" id="442870"/>
    <lineage>
        <taxon>Bacteria</taxon>
        <taxon>Pseudomonadati</taxon>
        <taxon>Acidobacteriota</taxon>
        <taxon>Holophagae</taxon>
        <taxon>Acanthopleuribacterales</taxon>
        <taxon>Acanthopleuribacteraceae</taxon>
        <taxon>Acanthopleuribacter</taxon>
    </lineage>
</organism>
<dbReference type="PANTHER" id="PTHR11731">
    <property type="entry name" value="PROTEASE FAMILY S9B,C DIPEPTIDYL-PEPTIDASE IV-RELATED"/>
    <property type="match status" value="1"/>
</dbReference>
<reference evidence="3" key="1">
    <citation type="submission" date="2021-03" db="EMBL/GenBank/DDBJ databases">
        <authorList>
            <person name="Wang G."/>
        </authorList>
    </citation>
    <scope>NUCLEOTIDE SEQUENCE</scope>
    <source>
        <strain evidence="3">KCTC 12899</strain>
    </source>
</reference>